<keyword evidence="2" id="KW-1185">Reference proteome</keyword>
<dbReference type="EMBL" id="KV784382">
    <property type="protein sequence ID" value="OEU08099.1"/>
    <property type="molecule type" value="Genomic_DNA"/>
</dbReference>
<dbReference type="AlphaFoldDB" id="A0A1E7EQB1"/>
<gene>
    <name evidence="1" type="ORF">FRACYDRAFT_250321</name>
</gene>
<name>A0A1E7EQB1_9STRA</name>
<accession>A0A1E7EQB1</accession>
<evidence type="ECO:0000313" key="2">
    <source>
        <dbReference type="Proteomes" id="UP000095751"/>
    </source>
</evidence>
<proteinExistence type="predicted"/>
<organism evidence="1 2">
    <name type="scientific">Fragilariopsis cylindrus CCMP1102</name>
    <dbReference type="NCBI Taxonomy" id="635003"/>
    <lineage>
        <taxon>Eukaryota</taxon>
        <taxon>Sar</taxon>
        <taxon>Stramenopiles</taxon>
        <taxon>Ochrophyta</taxon>
        <taxon>Bacillariophyta</taxon>
        <taxon>Bacillariophyceae</taxon>
        <taxon>Bacillariophycidae</taxon>
        <taxon>Bacillariales</taxon>
        <taxon>Bacillariaceae</taxon>
        <taxon>Fragilariopsis</taxon>
    </lineage>
</organism>
<dbReference type="Proteomes" id="UP000095751">
    <property type="component" value="Unassembled WGS sequence"/>
</dbReference>
<sequence length="242" mass="26436">MAIRFLSRRVEVTISQQCIEDDANNTPAQTESEVEEQQAILEILGMKGCETNSQNRETFTMYNTLDLSNCPDELALLSAACEADSNFQSLIFRLLIANCTGFTMIPMDDNTTALVQVTANRHWEKGGVCLPKSCPSDANDLTVEDIAMMMDISLPGNVSCTVKYLEADSEAVGLEQTEDDSDAVVMEQKEEDSDNAAVLEQEEDDSGATTAQLFSSSAFIGLVTASFDDVVREQSAQIITEQ</sequence>
<evidence type="ECO:0000313" key="1">
    <source>
        <dbReference type="EMBL" id="OEU08099.1"/>
    </source>
</evidence>
<dbReference type="InParanoid" id="A0A1E7EQB1"/>
<dbReference type="KEGG" id="fcy:FRACYDRAFT_250321"/>
<reference evidence="1 2" key="1">
    <citation type="submission" date="2016-09" db="EMBL/GenBank/DDBJ databases">
        <title>Extensive genetic diversity and differential bi-allelic expression allows diatom success in the polar Southern Ocean.</title>
        <authorList>
            <consortium name="DOE Joint Genome Institute"/>
            <person name="Mock T."/>
            <person name="Otillar R.P."/>
            <person name="Strauss J."/>
            <person name="Dupont C."/>
            <person name="Frickenhaus S."/>
            <person name="Maumus F."/>
            <person name="Mcmullan M."/>
            <person name="Sanges R."/>
            <person name="Schmutz J."/>
            <person name="Toseland A."/>
            <person name="Valas R."/>
            <person name="Veluchamy A."/>
            <person name="Ward B.J."/>
            <person name="Allen A."/>
            <person name="Barry K."/>
            <person name="Falciatore A."/>
            <person name="Ferrante M."/>
            <person name="Fortunato A.E."/>
            <person name="Gloeckner G."/>
            <person name="Gruber A."/>
            <person name="Hipkin R."/>
            <person name="Janech M."/>
            <person name="Kroth P."/>
            <person name="Leese F."/>
            <person name="Lindquist E."/>
            <person name="Lyon B.R."/>
            <person name="Martin J."/>
            <person name="Mayer C."/>
            <person name="Parker M."/>
            <person name="Quesneville H."/>
            <person name="Raymond J."/>
            <person name="Uhlig C."/>
            <person name="Valentin K.U."/>
            <person name="Worden A.Z."/>
            <person name="Armbrust E.V."/>
            <person name="Bowler C."/>
            <person name="Green B."/>
            <person name="Moulton V."/>
            <person name="Van Oosterhout C."/>
            <person name="Grigoriev I."/>
        </authorList>
    </citation>
    <scope>NUCLEOTIDE SEQUENCE [LARGE SCALE GENOMIC DNA]</scope>
    <source>
        <strain evidence="1 2">CCMP1102</strain>
    </source>
</reference>
<protein>
    <submittedName>
        <fullName evidence="1">Uncharacterized protein</fullName>
    </submittedName>
</protein>